<name>A0A8B8Y573_BALMU</name>
<organism evidence="2 3">
    <name type="scientific">Balaenoptera musculus</name>
    <name type="common">Blue whale</name>
    <dbReference type="NCBI Taxonomy" id="9771"/>
    <lineage>
        <taxon>Eukaryota</taxon>
        <taxon>Metazoa</taxon>
        <taxon>Chordata</taxon>
        <taxon>Craniata</taxon>
        <taxon>Vertebrata</taxon>
        <taxon>Euteleostomi</taxon>
        <taxon>Mammalia</taxon>
        <taxon>Eutheria</taxon>
        <taxon>Laurasiatheria</taxon>
        <taxon>Artiodactyla</taxon>
        <taxon>Whippomorpha</taxon>
        <taxon>Cetacea</taxon>
        <taxon>Mysticeti</taxon>
        <taxon>Balaenopteridae</taxon>
        <taxon>Balaenoptera</taxon>
    </lineage>
</organism>
<keyword evidence="2" id="KW-1185">Reference proteome</keyword>
<dbReference type="RefSeq" id="XP_036716976.1">
    <property type="nucleotide sequence ID" value="XM_036861081.1"/>
</dbReference>
<dbReference type="Proteomes" id="UP000694857">
    <property type="component" value="Chromosome 1"/>
</dbReference>
<protein>
    <submittedName>
        <fullName evidence="3">Basic proline-rich protein-like</fullName>
    </submittedName>
</protein>
<reference evidence="3" key="1">
    <citation type="submission" date="2025-08" db="UniProtKB">
        <authorList>
            <consortium name="RefSeq"/>
        </authorList>
    </citation>
    <scope>IDENTIFICATION</scope>
    <source>
        <tissue evidence="3">Epidermis and Blubber</tissue>
    </source>
</reference>
<evidence type="ECO:0000313" key="2">
    <source>
        <dbReference type="Proteomes" id="UP000694857"/>
    </source>
</evidence>
<accession>A0A8B8Y573</accession>
<feature type="region of interest" description="Disordered" evidence="1">
    <location>
        <begin position="1"/>
        <end position="110"/>
    </location>
</feature>
<feature type="compositionally biased region" description="Low complexity" evidence="1">
    <location>
        <begin position="77"/>
        <end position="92"/>
    </location>
</feature>
<dbReference type="AlphaFoldDB" id="A0A8B8Y573"/>
<dbReference type="GeneID" id="118899382"/>
<proteinExistence type="predicted"/>
<evidence type="ECO:0000256" key="1">
    <source>
        <dbReference type="SAM" id="MobiDB-lite"/>
    </source>
</evidence>
<dbReference type="KEGG" id="bmus:118899382"/>
<sequence length="163" mass="17536">MEPPPAPPCKQPGQRQPAPPSARPRGRRAPHPSAPRSQPAVTQATGPGNFLPRGDHPEPGPAAKGTSFRTRKKISRRFPAGPLRPLRRPPGGQCRGNRLGLIPSPIPNNARKTRGFPALGAHSTTAAPPLGSRDAEIERSAYSFVLCRKELTRMKSELCLLES</sequence>
<gene>
    <name evidence="3" type="primary">LOC118899382</name>
</gene>
<evidence type="ECO:0000313" key="3">
    <source>
        <dbReference type="RefSeq" id="XP_036716976.1"/>
    </source>
</evidence>
<feature type="compositionally biased region" description="Pro residues" evidence="1">
    <location>
        <begin position="1"/>
        <end position="10"/>
    </location>
</feature>